<accession>A0A976N1L4</accession>
<evidence type="ECO:0000313" key="2">
    <source>
        <dbReference type="EMBL" id="UPW41372.1"/>
    </source>
</evidence>
<sequence length="141" mass="15468">MVELLKAVNSKTGEFLIKPKFNTGYRYVARKDAEINSGDYIVDDTDYMSLETLIARTKRENPRLYNDINSGGLADNIVLQPDQVEDYVKGLIDPDDEVETDTDIDISRPSVDENNAGDGSATPSQEPSNPALVDPVASATE</sequence>
<proteinExistence type="predicted"/>
<dbReference type="EMBL" id="OM869586">
    <property type="protein sequence ID" value="UPW41372.1"/>
    <property type="molecule type" value="Genomic_DNA"/>
</dbReference>
<organism evidence="2">
    <name type="scientific">Dipodfec virus UA06Rod_21</name>
    <dbReference type="NCBI Taxonomy" id="2929321"/>
    <lineage>
        <taxon>Viruses</taxon>
        <taxon>Monodnaviria</taxon>
        <taxon>Sangervirae</taxon>
        <taxon>Phixviricota</taxon>
        <taxon>Malgrandaviricetes</taxon>
        <taxon>Petitvirales</taxon>
        <taxon>Microviridae</taxon>
    </lineage>
</organism>
<reference evidence="2" key="1">
    <citation type="submission" date="2022-02" db="EMBL/GenBank/DDBJ databases">
        <title>Towards deciphering the DNA virus diversity associated with rodent species in the families Cricetidae and Heteromyidae.</title>
        <authorList>
            <person name="Lund M."/>
            <person name="Larsen B.B."/>
            <person name="Gryseels S."/>
            <person name="Kraberger S."/>
            <person name="Rowsey D.M."/>
            <person name="Steger L."/>
            <person name="Yule K.M."/>
            <person name="Upham N.S."/>
            <person name="Worobey M."/>
            <person name="Van Doorslaer K."/>
            <person name="Varsani A."/>
        </authorList>
    </citation>
    <scope>NUCLEOTIDE SEQUENCE</scope>
    <source>
        <strain evidence="2">UA06Rod_21</strain>
    </source>
</reference>
<protein>
    <submittedName>
        <fullName evidence="2">Uncharacterized protein</fullName>
    </submittedName>
</protein>
<name>A0A976N1L4_9VIRU</name>
<evidence type="ECO:0000256" key="1">
    <source>
        <dbReference type="SAM" id="MobiDB-lite"/>
    </source>
</evidence>
<feature type="compositionally biased region" description="Acidic residues" evidence="1">
    <location>
        <begin position="93"/>
        <end position="104"/>
    </location>
</feature>
<feature type="region of interest" description="Disordered" evidence="1">
    <location>
        <begin position="92"/>
        <end position="141"/>
    </location>
</feature>